<accession>A0ABY5Z835</accession>
<name>A0ABY5Z835_9ACTN</name>
<dbReference type="EMBL" id="CP073721">
    <property type="protein sequence ID" value="UWZ37804.1"/>
    <property type="molecule type" value="Genomic_DNA"/>
</dbReference>
<dbReference type="RefSeq" id="WP_260727167.1">
    <property type="nucleotide sequence ID" value="NZ_BAAABS010000033.1"/>
</dbReference>
<gene>
    <name evidence="1" type="ORF">Drose_05900</name>
</gene>
<proteinExistence type="predicted"/>
<evidence type="ECO:0000313" key="1">
    <source>
        <dbReference type="EMBL" id="UWZ37804.1"/>
    </source>
</evidence>
<organism evidence="1 2">
    <name type="scientific">Dactylosporangium roseum</name>
    <dbReference type="NCBI Taxonomy" id="47989"/>
    <lineage>
        <taxon>Bacteria</taxon>
        <taxon>Bacillati</taxon>
        <taxon>Actinomycetota</taxon>
        <taxon>Actinomycetes</taxon>
        <taxon>Micromonosporales</taxon>
        <taxon>Micromonosporaceae</taxon>
        <taxon>Dactylosporangium</taxon>
    </lineage>
</organism>
<reference evidence="1" key="1">
    <citation type="submission" date="2021-04" db="EMBL/GenBank/DDBJ databases">
        <title>Biosynthetic gene clusters of Dactylosporangioum roseum.</title>
        <authorList>
            <person name="Hartkoorn R.C."/>
            <person name="Beaudoing E."/>
            <person name="Hot D."/>
            <person name="Moureu S."/>
        </authorList>
    </citation>
    <scope>NUCLEOTIDE SEQUENCE</scope>
    <source>
        <strain evidence="1">NRRL B-16295</strain>
    </source>
</reference>
<keyword evidence="2" id="KW-1185">Reference proteome</keyword>
<protein>
    <submittedName>
        <fullName evidence="1">Uncharacterized protein</fullName>
    </submittedName>
</protein>
<sequence>MTRPAPANDFGLVATATFDDWTSSPPLLRQFAEQSVEVQIRDLPLIAGMGGNAQLVCYVSPRTGKPMTVLLVPHRPAVDQYAEDYFYFEMAAETALAGDVDARWAELYDRCMALSRGHGDTA</sequence>
<dbReference type="Proteomes" id="UP001058271">
    <property type="component" value="Chromosome"/>
</dbReference>
<evidence type="ECO:0000313" key="2">
    <source>
        <dbReference type="Proteomes" id="UP001058271"/>
    </source>
</evidence>